<dbReference type="Proteomes" id="UP000251545">
    <property type="component" value="Unassembled WGS sequence"/>
</dbReference>
<dbReference type="EMBL" id="PVEO01000003">
    <property type="protein sequence ID" value="PQV49480.1"/>
    <property type="molecule type" value="Genomic_DNA"/>
</dbReference>
<accession>A0A362X192</accession>
<evidence type="ECO:0000256" key="1">
    <source>
        <dbReference type="SAM" id="SignalP"/>
    </source>
</evidence>
<evidence type="ECO:0000313" key="2">
    <source>
        <dbReference type="EMBL" id="PQV49480.1"/>
    </source>
</evidence>
<evidence type="ECO:0000313" key="3">
    <source>
        <dbReference type="Proteomes" id="UP000251545"/>
    </source>
</evidence>
<keyword evidence="1" id="KW-0732">Signal</keyword>
<name>A0A362X192_9FLAO</name>
<comment type="caution">
    <text evidence="2">The sequence shown here is derived from an EMBL/GenBank/DDBJ whole genome shotgun (WGS) entry which is preliminary data.</text>
</comment>
<sequence>MKKVILFFGLLLGCSIFANANPEVNKIEEIEEYTISLNGDEDLFGCRASCWGEVTNTETGESAFFTASVTADDCVTAQTSCINSVMRKIHNFMHAN</sequence>
<proteinExistence type="predicted"/>
<dbReference type="RefSeq" id="WP_105473239.1">
    <property type="nucleotide sequence ID" value="NZ_PVEO01000003.1"/>
</dbReference>
<feature type="chain" id="PRO_5016628392" evidence="1">
    <location>
        <begin position="21"/>
        <end position="96"/>
    </location>
</feature>
<dbReference type="AlphaFoldDB" id="A0A362X192"/>
<gene>
    <name evidence="2" type="ORF">CLV33_103111</name>
</gene>
<protein>
    <submittedName>
        <fullName evidence="2">Uncharacterized protein</fullName>
    </submittedName>
</protein>
<feature type="signal peptide" evidence="1">
    <location>
        <begin position="1"/>
        <end position="20"/>
    </location>
</feature>
<reference evidence="2 3" key="1">
    <citation type="submission" date="2018-02" db="EMBL/GenBank/DDBJ databases">
        <title>Genomic Encyclopedia of Archaeal and Bacterial Type Strains, Phase II (KMG-II): from individual species to whole genera.</title>
        <authorList>
            <person name="Goeker M."/>
        </authorList>
    </citation>
    <scope>NUCLEOTIDE SEQUENCE [LARGE SCALE GENOMIC DNA]</scope>
    <source>
        <strain evidence="2 3">DSM 21165</strain>
    </source>
</reference>
<organism evidence="2 3">
    <name type="scientific">Jejuia pallidilutea</name>
    <dbReference type="NCBI Taxonomy" id="504487"/>
    <lineage>
        <taxon>Bacteria</taxon>
        <taxon>Pseudomonadati</taxon>
        <taxon>Bacteroidota</taxon>
        <taxon>Flavobacteriia</taxon>
        <taxon>Flavobacteriales</taxon>
        <taxon>Flavobacteriaceae</taxon>
        <taxon>Jejuia</taxon>
    </lineage>
</organism>